<keyword evidence="2" id="KW-1185">Reference proteome</keyword>
<gene>
    <name evidence="1" type="ORF">GCM10023186_29160</name>
</gene>
<evidence type="ECO:0000313" key="1">
    <source>
        <dbReference type="EMBL" id="GAA4385615.1"/>
    </source>
</evidence>
<evidence type="ECO:0008006" key="3">
    <source>
        <dbReference type="Google" id="ProtNLM"/>
    </source>
</evidence>
<comment type="caution">
    <text evidence="1">The sequence shown here is derived from an EMBL/GenBank/DDBJ whole genome shotgun (WGS) entry which is preliminary data.</text>
</comment>
<dbReference type="Proteomes" id="UP001500454">
    <property type="component" value="Unassembled WGS sequence"/>
</dbReference>
<organism evidence="1 2">
    <name type="scientific">Hymenobacter koreensis</name>
    <dbReference type="NCBI Taxonomy" id="1084523"/>
    <lineage>
        <taxon>Bacteria</taxon>
        <taxon>Pseudomonadati</taxon>
        <taxon>Bacteroidota</taxon>
        <taxon>Cytophagia</taxon>
        <taxon>Cytophagales</taxon>
        <taxon>Hymenobacteraceae</taxon>
        <taxon>Hymenobacter</taxon>
    </lineage>
</organism>
<dbReference type="EMBL" id="BAABHA010000010">
    <property type="protein sequence ID" value="GAA4385615.1"/>
    <property type="molecule type" value="Genomic_DNA"/>
</dbReference>
<protein>
    <recommendedName>
        <fullName evidence="3">TonB C-terminal domain-containing protein</fullName>
    </recommendedName>
</protein>
<name>A0ABP8J6I3_9BACT</name>
<proteinExistence type="predicted"/>
<reference evidence="2" key="1">
    <citation type="journal article" date="2019" name="Int. J. Syst. Evol. Microbiol.">
        <title>The Global Catalogue of Microorganisms (GCM) 10K type strain sequencing project: providing services to taxonomists for standard genome sequencing and annotation.</title>
        <authorList>
            <consortium name="The Broad Institute Genomics Platform"/>
            <consortium name="The Broad Institute Genome Sequencing Center for Infectious Disease"/>
            <person name="Wu L."/>
            <person name="Ma J."/>
        </authorList>
    </citation>
    <scope>NUCLEOTIDE SEQUENCE [LARGE SCALE GENOMIC DNA]</scope>
    <source>
        <strain evidence="2">JCM 17924</strain>
    </source>
</reference>
<evidence type="ECO:0000313" key="2">
    <source>
        <dbReference type="Proteomes" id="UP001500454"/>
    </source>
</evidence>
<accession>A0ABP8J6I3</accession>
<sequence length="165" mass="18712">MLPLGLQAQFGTRSSAAIPLPYNPKYHVGDIAFDPTQDRADFALRPNRPIYQYYNFATSFTGGRLELRRLLHEALLPLPARGAASGYLTVRFVVNHRGETDRFRVSTLDSEYRPQPYEPALVADVLRACRSLKGWEPGLINGETQDSYYYITFVVDKGRIREATL</sequence>